<feature type="transmembrane region" description="Helical" evidence="5">
    <location>
        <begin position="395"/>
        <end position="418"/>
    </location>
</feature>
<dbReference type="Gene3D" id="1.20.1250.20">
    <property type="entry name" value="MFS general substrate transporter like domains"/>
    <property type="match status" value="1"/>
</dbReference>
<comment type="subcellular location">
    <subcellularLocation>
        <location evidence="1">Membrane</location>
        <topology evidence="1">Multi-pass membrane protein</topology>
    </subcellularLocation>
</comment>
<name>A0A523BF72_9CREN</name>
<feature type="domain" description="Major facilitator superfamily (MFS) profile" evidence="6">
    <location>
        <begin position="1"/>
        <end position="421"/>
    </location>
</feature>
<dbReference type="Pfam" id="PF00083">
    <property type="entry name" value="Sugar_tr"/>
    <property type="match status" value="1"/>
</dbReference>
<dbReference type="InterPro" id="IPR005828">
    <property type="entry name" value="MFS_sugar_transport-like"/>
</dbReference>
<dbReference type="SUPFAM" id="SSF103473">
    <property type="entry name" value="MFS general substrate transporter"/>
    <property type="match status" value="1"/>
</dbReference>
<dbReference type="AlphaFoldDB" id="A0A523BF72"/>
<dbReference type="PROSITE" id="PS50850">
    <property type="entry name" value="MFS"/>
    <property type="match status" value="1"/>
</dbReference>
<feature type="transmembrane region" description="Helical" evidence="5">
    <location>
        <begin position="284"/>
        <end position="303"/>
    </location>
</feature>
<evidence type="ECO:0000256" key="1">
    <source>
        <dbReference type="ARBA" id="ARBA00004141"/>
    </source>
</evidence>
<feature type="transmembrane region" description="Helical" evidence="5">
    <location>
        <begin position="79"/>
        <end position="97"/>
    </location>
</feature>
<feature type="transmembrane region" description="Helical" evidence="5">
    <location>
        <begin position="310"/>
        <end position="329"/>
    </location>
</feature>
<proteinExistence type="predicted"/>
<feature type="transmembrane region" description="Helical" evidence="5">
    <location>
        <begin position="170"/>
        <end position="193"/>
    </location>
</feature>
<evidence type="ECO:0000256" key="5">
    <source>
        <dbReference type="SAM" id="Phobius"/>
    </source>
</evidence>
<keyword evidence="4 5" id="KW-0472">Membrane</keyword>
<dbReference type="GO" id="GO:0046943">
    <property type="term" value="F:carboxylic acid transmembrane transporter activity"/>
    <property type="evidence" value="ECO:0007669"/>
    <property type="project" value="TreeGrafter"/>
</dbReference>
<dbReference type="Proteomes" id="UP000316080">
    <property type="component" value="Unassembled WGS sequence"/>
</dbReference>
<keyword evidence="3 5" id="KW-1133">Transmembrane helix</keyword>
<gene>
    <name evidence="8" type="ORF">DSO09_02010</name>
    <name evidence="7" type="ORF">EF809_02350</name>
</gene>
<evidence type="ECO:0000256" key="4">
    <source>
        <dbReference type="ARBA" id="ARBA00023136"/>
    </source>
</evidence>
<feature type="transmembrane region" description="Helical" evidence="5">
    <location>
        <begin position="370"/>
        <end position="389"/>
    </location>
</feature>
<dbReference type="GO" id="GO:0005886">
    <property type="term" value="C:plasma membrane"/>
    <property type="evidence" value="ECO:0007669"/>
    <property type="project" value="TreeGrafter"/>
</dbReference>
<evidence type="ECO:0000313" key="7">
    <source>
        <dbReference type="EMBL" id="RZN56622.1"/>
    </source>
</evidence>
<dbReference type="EMBL" id="QNVI01000023">
    <property type="protein sequence ID" value="TDA39588.1"/>
    <property type="molecule type" value="Genomic_DNA"/>
</dbReference>
<evidence type="ECO:0000256" key="3">
    <source>
        <dbReference type="ARBA" id="ARBA00022989"/>
    </source>
</evidence>
<keyword evidence="2 5" id="KW-0812">Transmembrane</keyword>
<evidence type="ECO:0000313" key="9">
    <source>
        <dbReference type="Proteomes" id="UP000316080"/>
    </source>
</evidence>
<feature type="transmembrane region" description="Helical" evidence="5">
    <location>
        <begin position="20"/>
        <end position="43"/>
    </location>
</feature>
<dbReference type="PANTHER" id="PTHR23508">
    <property type="entry name" value="CARBOXYLIC ACID TRANSPORTER PROTEIN HOMOLOG"/>
    <property type="match status" value="1"/>
</dbReference>
<organism evidence="8 10">
    <name type="scientific">Thermoproteota archaeon</name>
    <dbReference type="NCBI Taxonomy" id="2056631"/>
    <lineage>
        <taxon>Archaea</taxon>
        <taxon>Thermoproteota</taxon>
    </lineage>
</organism>
<dbReference type="PANTHER" id="PTHR23508:SF10">
    <property type="entry name" value="CARBOXYLIC ACID TRANSPORTER PROTEIN HOMOLOG"/>
    <property type="match status" value="1"/>
</dbReference>
<comment type="caution">
    <text evidence="8">The sequence shown here is derived from an EMBL/GenBank/DDBJ whole genome shotgun (WGS) entry which is preliminary data.</text>
</comment>
<reference evidence="7 9" key="2">
    <citation type="journal article" date="2019" name="Nat. Microbiol.">
        <title>Wide diversity of methane and short-chain alkane metabolisms in uncultured archaea.</title>
        <authorList>
            <person name="Borrel G."/>
            <person name="Adam P.S."/>
            <person name="McKay L.J."/>
            <person name="Chen L.X."/>
            <person name="Sierra-Garcia I.N."/>
            <person name="Sieber C.M."/>
            <person name="Letourneur Q."/>
            <person name="Ghozlane A."/>
            <person name="Andersen G.L."/>
            <person name="Li W.J."/>
            <person name="Hallam S.J."/>
            <person name="Muyzer G."/>
            <person name="de Oliveira V.M."/>
            <person name="Inskeep W.P."/>
            <person name="Banfield J.F."/>
            <person name="Gribaldo S."/>
        </authorList>
    </citation>
    <scope>NUCLEOTIDE SEQUENCE [LARGE SCALE GENOMIC DNA]</scope>
    <source>
        <strain evidence="7">Verst-YHS</strain>
    </source>
</reference>
<feature type="transmembrane region" description="Helical" evidence="5">
    <location>
        <begin position="146"/>
        <end position="164"/>
    </location>
</feature>
<evidence type="ECO:0000259" key="6">
    <source>
        <dbReference type="PROSITE" id="PS50850"/>
    </source>
</evidence>
<sequence length="432" mass="48167">MKNFTEVLDNTPWNNEHWKLFGLVSTNYLLDGIMFSIAPLMAYIVAQDIAFIVLAANLISEMLGALIFGVLADKYGRRPIFAFVLLLEVLSLIILYFTYTNSIAFLILTSIMTFGIGGEFGAAYAALAEIIPKNHRGKTIMISSNFWNIGATLIAAMFLIYAIYSSDPETQIRLLLLSSLFTAIIVGLMRFGFPESIRWLVIKNRKNEAKSIIEKFIKDKNIEISFELPLDQSICLKDAFKKYPLRLIILAVVTVAQYVTYGMLAYYAPYASGFVFGINEAPKIIFVANLGASIGAFILLPIIDRARKLSLFLAFLGGFITAILILLSHNFENILMFYSLLFLNLVFSEWAWGSISVLQSELFPTGVRSSIVGLLVSLTGISGASIVYIEHMLTATQFLICAGIIWLFGLIAASYWYIKGIESARRSVEELI</sequence>
<feature type="transmembrane region" description="Helical" evidence="5">
    <location>
        <begin position="103"/>
        <end position="125"/>
    </location>
</feature>
<dbReference type="InterPro" id="IPR020846">
    <property type="entry name" value="MFS_dom"/>
</dbReference>
<feature type="transmembrane region" description="Helical" evidence="5">
    <location>
        <begin position="49"/>
        <end position="72"/>
    </location>
</feature>
<accession>A0A523BF72</accession>
<reference evidence="8 10" key="1">
    <citation type="journal article" date="2019" name="Nat. Microbiol.">
        <title>Expanding anaerobic alkane metabolism in the domain of Archaea.</title>
        <authorList>
            <person name="Wang Y."/>
            <person name="Wegener G."/>
            <person name="Hou J."/>
            <person name="Wang F."/>
            <person name="Xiao X."/>
        </authorList>
    </citation>
    <scope>NUCLEOTIDE SEQUENCE [LARGE SCALE GENOMIC DNA]</scope>
    <source>
        <strain evidence="8">WYZ-LMO11</strain>
    </source>
</reference>
<evidence type="ECO:0000256" key="2">
    <source>
        <dbReference type="ARBA" id="ARBA00022692"/>
    </source>
</evidence>
<dbReference type="Proteomes" id="UP000317265">
    <property type="component" value="Unassembled WGS sequence"/>
</dbReference>
<evidence type="ECO:0000313" key="10">
    <source>
        <dbReference type="Proteomes" id="UP000317265"/>
    </source>
</evidence>
<feature type="transmembrane region" description="Helical" evidence="5">
    <location>
        <begin position="247"/>
        <end position="268"/>
    </location>
</feature>
<dbReference type="EMBL" id="RXIH01000020">
    <property type="protein sequence ID" value="RZN56622.1"/>
    <property type="molecule type" value="Genomic_DNA"/>
</dbReference>
<protein>
    <submittedName>
        <fullName evidence="8">MFS transporter</fullName>
    </submittedName>
</protein>
<feature type="transmembrane region" description="Helical" evidence="5">
    <location>
        <begin position="335"/>
        <end position="358"/>
    </location>
</feature>
<dbReference type="InterPro" id="IPR036259">
    <property type="entry name" value="MFS_trans_sf"/>
</dbReference>
<evidence type="ECO:0000313" key="8">
    <source>
        <dbReference type="EMBL" id="TDA39588.1"/>
    </source>
</evidence>